<feature type="compositionally biased region" description="Basic and acidic residues" evidence="1">
    <location>
        <begin position="471"/>
        <end position="480"/>
    </location>
</feature>
<dbReference type="AlphaFoldDB" id="A0A2N3NBZ7"/>
<sequence length="480" mass="53811">MKLLLPLLIASSAAVLADTPNSQRTIDLGTYCYPPIFNSDAAHLHSCPSEDLDPRYTTGPTTPPRARKHKKQPRATWDKIGPCLRGNATDPDSTEFCVYYSSAVGGPNRGIIVLTEAERADYILKYPAFHDPEVAESMAGGTGLNKFTPKAKVVPIPGKEYGVVATETIFKGESIIAETASMLVDYSPVYKLPQKDVMRLQAFGLEYLPDAHRERVLNMSTHGSRLDVVHKLEKVLVTNAFEVKVDDDNDNGLYALFADSYHWDYKTFTQYATAIRTIYPGEELTVSYINGLRPHHKRQSGLRRSWGFSCTCPVCSVSTAQISASDARLKQITLARRALADRTPSSPATPQLAEMLISLLEQERMHILMGEAYAYAALEWNGVGEAWTATRYARRAIEEEVMQVREEKGEDIEDMMDLVEDPWEHWSWLWRTRKRMNWKPLRDAKKKEIEEAVEEAAVEVEAETGSGGEEGTQKEAEETS</sequence>
<dbReference type="InterPro" id="IPR001214">
    <property type="entry name" value="SET_dom"/>
</dbReference>
<comment type="caution">
    <text evidence="4">The sequence shown here is derived from an EMBL/GenBank/DDBJ whole genome shotgun (WGS) entry which is preliminary data.</text>
</comment>
<dbReference type="STRING" id="41688.A0A2N3NBZ7"/>
<dbReference type="OrthoDB" id="1028014at2759"/>
<feature type="region of interest" description="Disordered" evidence="1">
    <location>
        <begin position="50"/>
        <end position="74"/>
    </location>
</feature>
<reference evidence="4 5" key="1">
    <citation type="journal article" date="2017" name="G3 (Bethesda)">
        <title>First Draft Genome Sequence of the Pathogenic Fungus Lomentospora prolificans (Formerly Scedosporium prolificans).</title>
        <authorList>
            <person name="Luo R."/>
            <person name="Zimin A."/>
            <person name="Workman R."/>
            <person name="Fan Y."/>
            <person name="Pertea G."/>
            <person name="Grossman N."/>
            <person name="Wear M.P."/>
            <person name="Jia B."/>
            <person name="Miller H."/>
            <person name="Casadevall A."/>
            <person name="Timp W."/>
            <person name="Zhang S.X."/>
            <person name="Salzberg S.L."/>
        </authorList>
    </citation>
    <scope>NUCLEOTIDE SEQUENCE [LARGE SCALE GENOMIC DNA]</scope>
    <source>
        <strain evidence="4 5">JHH-5317</strain>
    </source>
</reference>
<dbReference type="SUPFAM" id="SSF82199">
    <property type="entry name" value="SET domain"/>
    <property type="match status" value="1"/>
</dbReference>
<dbReference type="InParanoid" id="A0A2N3NBZ7"/>
<keyword evidence="5" id="KW-1185">Reference proteome</keyword>
<dbReference type="InterPro" id="IPR046341">
    <property type="entry name" value="SET_dom_sf"/>
</dbReference>
<dbReference type="InterPro" id="IPR053185">
    <property type="entry name" value="SET_domain_protein"/>
</dbReference>
<organism evidence="4 5">
    <name type="scientific">Lomentospora prolificans</name>
    <dbReference type="NCBI Taxonomy" id="41688"/>
    <lineage>
        <taxon>Eukaryota</taxon>
        <taxon>Fungi</taxon>
        <taxon>Dikarya</taxon>
        <taxon>Ascomycota</taxon>
        <taxon>Pezizomycotina</taxon>
        <taxon>Sordariomycetes</taxon>
        <taxon>Hypocreomycetidae</taxon>
        <taxon>Microascales</taxon>
        <taxon>Microascaceae</taxon>
        <taxon>Lomentospora</taxon>
    </lineage>
</organism>
<evidence type="ECO:0000259" key="3">
    <source>
        <dbReference type="PROSITE" id="PS50280"/>
    </source>
</evidence>
<name>A0A2N3NBZ7_9PEZI</name>
<dbReference type="EMBL" id="NLAX01000010">
    <property type="protein sequence ID" value="PKS09959.1"/>
    <property type="molecule type" value="Genomic_DNA"/>
</dbReference>
<evidence type="ECO:0000256" key="1">
    <source>
        <dbReference type="SAM" id="MobiDB-lite"/>
    </source>
</evidence>
<keyword evidence="2" id="KW-0732">Signal</keyword>
<dbReference type="Gene3D" id="2.170.270.10">
    <property type="entry name" value="SET domain"/>
    <property type="match status" value="1"/>
</dbReference>
<feature type="chain" id="PRO_5014826889" description="SET domain-containing protein" evidence="2">
    <location>
        <begin position="18"/>
        <end position="480"/>
    </location>
</feature>
<dbReference type="PANTHER" id="PTHR47332">
    <property type="entry name" value="SET DOMAIN-CONTAINING PROTEIN 5"/>
    <property type="match status" value="1"/>
</dbReference>
<proteinExistence type="predicted"/>
<feature type="signal peptide" evidence="2">
    <location>
        <begin position="1"/>
        <end position="17"/>
    </location>
</feature>
<feature type="domain" description="SET" evidence="3">
    <location>
        <begin position="149"/>
        <end position="289"/>
    </location>
</feature>
<evidence type="ECO:0000313" key="4">
    <source>
        <dbReference type="EMBL" id="PKS09959.1"/>
    </source>
</evidence>
<accession>A0A2N3NBZ7</accession>
<gene>
    <name evidence="4" type="ORF">jhhlp_004582</name>
</gene>
<evidence type="ECO:0000256" key="2">
    <source>
        <dbReference type="SAM" id="SignalP"/>
    </source>
</evidence>
<protein>
    <recommendedName>
        <fullName evidence="3">SET domain-containing protein</fullName>
    </recommendedName>
</protein>
<dbReference type="Proteomes" id="UP000233524">
    <property type="component" value="Unassembled WGS sequence"/>
</dbReference>
<evidence type="ECO:0000313" key="5">
    <source>
        <dbReference type="Proteomes" id="UP000233524"/>
    </source>
</evidence>
<dbReference type="CDD" id="cd20071">
    <property type="entry name" value="SET_SMYD"/>
    <property type="match status" value="1"/>
</dbReference>
<feature type="region of interest" description="Disordered" evidence="1">
    <location>
        <begin position="456"/>
        <end position="480"/>
    </location>
</feature>
<dbReference type="PANTHER" id="PTHR47332:SF6">
    <property type="entry name" value="SET DOMAIN-CONTAINING PROTEIN"/>
    <property type="match status" value="1"/>
</dbReference>
<dbReference type="PROSITE" id="PS50280">
    <property type="entry name" value="SET"/>
    <property type="match status" value="1"/>
</dbReference>
<dbReference type="VEuPathDB" id="FungiDB:jhhlp_004582"/>